<sequence length="194" mass="23846">MDIDEILEEEKIEEKSEKLNREYLNSCFNEYMLKLETPSESTVFLEKPQTSEPEEWLRYFSNLMNLIEEYKRDYEWKLVESYIDYAYIVFTEYETCENQYLKKKNVKNKLYAAVKEDKPTIWKSRCRQAFDHIYDMIVFFNESDISREIWVPLLKKCGFTYRFLYESNSARKKTYKFLYENFMNCIILKCKENK</sequence>
<evidence type="ECO:0000313" key="1">
    <source>
        <dbReference type="EMBL" id="RIB12888.1"/>
    </source>
</evidence>
<protein>
    <submittedName>
        <fullName evidence="1">Uncharacterized protein</fullName>
    </submittedName>
</protein>
<gene>
    <name evidence="1" type="ORF">C2G38_2199462</name>
</gene>
<dbReference type="Proteomes" id="UP000266673">
    <property type="component" value="Unassembled WGS sequence"/>
</dbReference>
<keyword evidence="2" id="KW-1185">Reference proteome</keyword>
<evidence type="ECO:0000313" key="2">
    <source>
        <dbReference type="Proteomes" id="UP000266673"/>
    </source>
</evidence>
<accession>A0A397UU36</accession>
<dbReference type="AlphaFoldDB" id="A0A397UU36"/>
<organism evidence="1 2">
    <name type="scientific">Gigaspora rosea</name>
    <dbReference type="NCBI Taxonomy" id="44941"/>
    <lineage>
        <taxon>Eukaryota</taxon>
        <taxon>Fungi</taxon>
        <taxon>Fungi incertae sedis</taxon>
        <taxon>Mucoromycota</taxon>
        <taxon>Glomeromycotina</taxon>
        <taxon>Glomeromycetes</taxon>
        <taxon>Diversisporales</taxon>
        <taxon>Gigasporaceae</taxon>
        <taxon>Gigaspora</taxon>
    </lineage>
</organism>
<proteinExistence type="predicted"/>
<dbReference type="OrthoDB" id="2333507at2759"/>
<name>A0A397UU36_9GLOM</name>
<comment type="caution">
    <text evidence="1">The sequence shown here is derived from an EMBL/GenBank/DDBJ whole genome shotgun (WGS) entry which is preliminary data.</text>
</comment>
<reference evidence="1 2" key="1">
    <citation type="submission" date="2018-06" db="EMBL/GenBank/DDBJ databases">
        <title>Comparative genomics reveals the genomic features of Rhizophagus irregularis, R. cerebriforme, R. diaphanum and Gigaspora rosea, and their symbiotic lifestyle signature.</title>
        <authorList>
            <person name="Morin E."/>
            <person name="San Clemente H."/>
            <person name="Chen E.C.H."/>
            <person name="De La Providencia I."/>
            <person name="Hainaut M."/>
            <person name="Kuo A."/>
            <person name="Kohler A."/>
            <person name="Murat C."/>
            <person name="Tang N."/>
            <person name="Roy S."/>
            <person name="Loubradou J."/>
            <person name="Henrissat B."/>
            <person name="Grigoriev I.V."/>
            <person name="Corradi N."/>
            <person name="Roux C."/>
            <person name="Martin F.M."/>
        </authorList>
    </citation>
    <scope>NUCLEOTIDE SEQUENCE [LARGE SCALE GENOMIC DNA]</scope>
    <source>
        <strain evidence="1 2">DAOM 194757</strain>
    </source>
</reference>
<dbReference type="EMBL" id="QKWP01000980">
    <property type="protein sequence ID" value="RIB12888.1"/>
    <property type="molecule type" value="Genomic_DNA"/>
</dbReference>